<comment type="caution">
    <text evidence="3">The sequence shown here is derived from an EMBL/GenBank/DDBJ whole genome shotgun (WGS) entry which is preliminary data.</text>
</comment>
<keyword evidence="3" id="KW-0269">Exonuclease</keyword>
<evidence type="ECO:0000256" key="1">
    <source>
        <dbReference type="ARBA" id="ARBA00022801"/>
    </source>
</evidence>
<dbReference type="InterPro" id="IPR029052">
    <property type="entry name" value="Metallo-depent_PP-like"/>
</dbReference>
<dbReference type="Gene3D" id="3.60.21.10">
    <property type="match status" value="1"/>
</dbReference>
<protein>
    <submittedName>
        <fullName evidence="3">DNA repair exonuclease</fullName>
    </submittedName>
</protein>
<proteinExistence type="predicted"/>
<dbReference type="PANTHER" id="PTHR30337">
    <property type="entry name" value="COMPONENT OF ATP-DEPENDENT DSDNA EXONUCLEASE"/>
    <property type="match status" value="1"/>
</dbReference>
<keyword evidence="3" id="KW-0540">Nuclease</keyword>
<organism evidence="3 4">
    <name type="scientific">Pallidibacillus thermolactis</name>
    <dbReference type="NCBI Taxonomy" id="251051"/>
    <lineage>
        <taxon>Bacteria</taxon>
        <taxon>Bacillati</taxon>
        <taxon>Bacillota</taxon>
        <taxon>Bacilli</taxon>
        <taxon>Bacillales</taxon>
        <taxon>Bacillaceae</taxon>
        <taxon>Pallidibacillus</taxon>
    </lineage>
</organism>
<dbReference type="InterPro" id="IPR014576">
    <property type="entry name" value="Pesterase_YhaO"/>
</dbReference>
<dbReference type="PIRSF" id="PIRSF033091">
    <property type="entry name" value="Pesterase_YhaO"/>
    <property type="match status" value="1"/>
</dbReference>
<accession>A0ABT2WI03</accession>
<name>A0ABT2WI03_9BACI</name>
<dbReference type="GO" id="GO:0004527">
    <property type="term" value="F:exonuclease activity"/>
    <property type="evidence" value="ECO:0007669"/>
    <property type="project" value="UniProtKB-KW"/>
</dbReference>
<reference evidence="3 4" key="1">
    <citation type="submission" date="2022-10" db="EMBL/GenBank/DDBJ databases">
        <title>Description of Fervidibacillus gen. nov. in the family Fervidibacillaceae fam. nov. with two species, Fervidibacillus albus sp. nov., and Fervidibacillus halotolerans sp. nov., isolated from tidal flat sediments.</title>
        <authorList>
            <person name="Kwon K.K."/>
            <person name="Yang S.-H."/>
        </authorList>
    </citation>
    <scope>NUCLEOTIDE SEQUENCE [LARGE SCALE GENOMIC DNA]</scope>
    <source>
        <strain evidence="3 4">DSM 23332</strain>
    </source>
</reference>
<dbReference type="CDD" id="cd00840">
    <property type="entry name" value="MPP_Mre11_N"/>
    <property type="match status" value="1"/>
</dbReference>
<evidence type="ECO:0000313" key="3">
    <source>
        <dbReference type="EMBL" id="MCU9595327.1"/>
    </source>
</evidence>
<evidence type="ECO:0000259" key="2">
    <source>
        <dbReference type="Pfam" id="PF00149"/>
    </source>
</evidence>
<dbReference type="InterPro" id="IPR004843">
    <property type="entry name" value="Calcineurin-like_PHP"/>
</dbReference>
<dbReference type="RefSeq" id="WP_263062116.1">
    <property type="nucleotide sequence ID" value="NZ_JAOUSE010000048.1"/>
</dbReference>
<dbReference type="InterPro" id="IPR041796">
    <property type="entry name" value="Mre11_N"/>
</dbReference>
<dbReference type="PANTHER" id="PTHR30337:SF7">
    <property type="entry name" value="PHOSPHOESTERASE"/>
    <property type="match status" value="1"/>
</dbReference>
<dbReference type="Pfam" id="PF00149">
    <property type="entry name" value="Metallophos"/>
    <property type="match status" value="1"/>
</dbReference>
<dbReference type="SUPFAM" id="SSF56300">
    <property type="entry name" value="Metallo-dependent phosphatases"/>
    <property type="match status" value="1"/>
</dbReference>
<sequence length="408" mass="47533">MKKIKFIHCADLHLDSPFIGLSTLPENIYEKTKNSTFDSFTKIIDIAIQEQVDFMIIAGDIYDGEDRSIRAQLYFRKEMERLEKEQIQVFIVHGNHDHLGGSWTNISLPENVHVFSSKVEMIPFIKESGEKVHLYGFSYDKKHVFESVIHHYKKIRGADFHIGILHGHDRKNQHHYSYAPFTLQELLEKDFDYWALGHIHKREILHEHPYIIYPGNIQGRHHKEQGRKGCYLVEIDEIHTVVTFVETAPIQFLTEKLETDQRINTFEDLYNLILNLKSELRVKNGDTILQVIMKEEMIDSKLQSFIHTGELLSLLQEGEEHQQTFIWIDGITLEKQKKPLKAVGDDFYNALHVQLEQVDLQEALSPLLSNPRIKKYVEPLTMEEELQIKEEANQLLLQLLKGSGGDSL</sequence>
<feature type="domain" description="Calcineurin-like phosphoesterase" evidence="2">
    <location>
        <begin position="4"/>
        <end position="201"/>
    </location>
</feature>
<dbReference type="Proteomes" id="UP001208656">
    <property type="component" value="Unassembled WGS sequence"/>
</dbReference>
<keyword evidence="4" id="KW-1185">Reference proteome</keyword>
<keyword evidence="1" id="KW-0378">Hydrolase</keyword>
<gene>
    <name evidence="3" type="ORF">OEV82_12835</name>
</gene>
<dbReference type="InterPro" id="IPR050535">
    <property type="entry name" value="DNA_Repair-Maintenance_Comp"/>
</dbReference>
<dbReference type="EMBL" id="JAOUSE010000048">
    <property type="protein sequence ID" value="MCU9595327.1"/>
    <property type="molecule type" value="Genomic_DNA"/>
</dbReference>
<evidence type="ECO:0000313" key="4">
    <source>
        <dbReference type="Proteomes" id="UP001208656"/>
    </source>
</evidence>